<dbReference type="PRINTS" id="PR01166">
    <property type="entry name" value="CYCOXIDASEII"/>
</dbReference>
<comment type="catalytic activity">
    <reaction evidence="20 23">
        <text>4 Fe(II)-[cytochrome c] + O2 + 8 H(+)(in) = 4 Fe(III)-[cytochrome c] + 2 H2O + 4 H(+)(out)</text>
        <dbReference type="Rhea" id="RHEA:11436"/>
        <dbReference type="Rhea" id="RHEA-COMP:10350"/>
        <dbReference type="Rhea" id="RHEA-COMP:14399"/>
        <dbReference type="ChEBI" id="CHEBI:15377"/>
        <dbReference type="ChEBI" id="CHEBI:15378"/>
        <dbReference type="ChEBI" id="CHEBI:15379"/>
        <dbReference type="ChEBI" id="CHEBI:29033"/>
        <dbReference type="ChEBI" id="CHEBI:29034"/>
        <dbReference type="EC" id="7.1.1.9"/>
    </reaction>
</comment>
<dbReference type="EC" id="7.1.1.9" evidence="4 23"/>
<accession>A0A1Y0CLQ1</accession>
<evidence type="ECO:0000256" key="22">
    <source>
        <dbReference type="RuleBase" id="RU000456"/>
    </source>
</evidence>
<comment type="subcellular location">
    <subcellularLocation>
        <location evidence="2 22">Cell membrane</location>
        <topology evidence="2 22">Multi-pass membrane protein</topology>
    </subcellularLocation>
</comment>
<dbReference type="Gene3D" id="2.60.40.420">
    <property type="entry name" value="Cupredoxins - blue copper proteins"/>
    <property type="match status" value="1"/>
</dbReference>
<dbReference type="InterPro" id="IPR045187">
    <property type="entry name" value="CcO_II"/>
</dbReference>
<dbReference type="GeneID" id="96738603"/>
<dbReference type="PROSITE" id="PS51007">
    <property type="entry name" value="CYTC"/>
    <property type="match status" value="1"/>
</dbReference>
<sequence length="353" mass="39668">MKKWLPNWRIVSLFSVMALFLAGCGKPFLSTLQPVGEVADMQKSLILLSSAIMILVVVVVSIIFVYVVVKFRQRKGDKEIIPKQVEGSHKLEITWTVIPILLLLILAVPTVSYTFNLADVSEMDKEESDALVVNVTAHLYWWEFEYPEYGVVTSQDLYVPTDENVYFNLEASQVKHSFWIPSAGGKMDTNTDNVNRFWLNFDSERVGQAENLFHGKCAELCGPSHALMDFKVKTMPREDFDQWIENMQGKEHAADTDLAQAGEEIFNQSCITCHAVGADAQADAGVAPNLTNFGDRTKIAGILDHSPANLEKWLKNPEEVKPANLMTNTYGNLNQEEVDALVEYLMSLKVDEE</sequence>
<evidence type="ECO:0000256" key="23">
    <source>
        <dbReference type="RuleBase" id="RU004024"/>
    </source>
</evidence>
<evidence type="ECO:0000256" key="8">
    <source>
        <dbReference type="ARBA" id="ARBA00022617"/>
    </source>
</evidence>
<feature type="domain" description="Cytochrome c" evidence="27">
    <location>
        <begin position="257"/>
        <end position="349"/>
    </location>
</feature>
<dbReference type="NCBIfam" id="TIGR02866">
    <property type="entry name" value="CoxB"/>
    <property type="match status" value="1"/>
</dbReference>
<dbReference type="GO" id="GO:0020037">
    <property type="term" value="F:heme binding"/>
    <property type="evidence" value="ECO:0007669"/>
    <property type="project" value="InterPro"/>
</dbReference>
<keyword evidence="7" id="KW-1003">Cell membrane</keyword>
<keyword evidence="13" id="KW-1278">Translocase</keyword>
<evidence type="ECO:0000256" key="16">
    <source>
        <dbReference type="ARBA" id="ARBA00023004"/>
    </source>
</evidence>
<comment type="similarity">
    <text evidence="3 22">Belongs to the cytochrome c oxidase subunit 2 family.</text>
</comment>
<comment type="cofactor">
    <cofactor evidence="23">
        <name>Cu cation</name>
        <dbReference type="ChEBI" id="CHEBI:23378"/>
    </cofactor>
    <text evidence="23">Binds a copper A center.</text>
</comment>
<evidence type="ECO:0000256" key="14">
    <source>
        <dbReference type="ARBA" id="ARBA00022982"/>
    </source>
</evidence>
<dbReference type="Pfam" id="PF00034">
    <property type="entry name" value="Cytochrom_C"/>
    <property type="match status" value="1"/>
</dbReference>
<evidence type="ECO:0000256" key="24">
    <source>
        <dbReference type="SAM" id="Phobius"/>
    </source>
</evidence>
<proteinExistence type="inferred from homology"/>
<evidence type="ECO:0000256" key="15">
    <source>
        <dbReference type="ARBA" id="ARBA00022989"/>
    </source>
</evidence>
<dbReference type="InterPro" id="IPR014222">
    <property type="entry name" value="Cyt_c_oxidase_su2"/>
</dbReference>
<evidence type="ECO:0000256" key="20">
    <source>
        <dbReference type="ARBA" id="ARBA00047816"/>
    </source>
</evidence>
<keyword evidence="9 22" id="KW-0679">Respiratory chain</keyword>
<evidence type="ECO:0000259" key="25">
    <source>
        <dbReference type="PROSITE" id="PS50857"/>
    </source>
</evidence>
<dbReference type="PANTHER" id="PTHR22888">
    <property type="entry name" value="CYTOCHROME C OXIDASE, SUBUNIT II"/>
    <property type="match status" value="1"/>
</dbReference>
<keyword evidence="29" id="KW-0560">Oxidoreductase</keyword>
<evidence type="ECO:0000259" key="27">
    <source>
        <dbReference type="PROSITE" id="PS51007"/>
    </source>
</evidence>
<evidence type="ECO:0000256" key="21">
    <source>
        <dbReference type="PROSITE-ProRule" id="PRU00433"/>
    </source>
</evidence>
<keyword evidence="16 21" id="KW-0408">Iron</keyword>
<evidence type="ECO:0000256" key="18">
    <source>
        <dbReference type="ARBA" id="ARBA00023136"/>
    </source>
</evidence>
<dbReference type="FunFam" id="2.60.40.420:FF:000042">
    <property type="entry name" value="Cytochrome c oxidase subunit 2"/>
    <property type="match status" value="1"/>
</dbReference>
<dbReference type="PROSITE" id="PS51257">
    <property type="entry name" value="PROKAR_LIPOPROTEIN"/>
    <property type="match status" value="1"/>
</dbReference>
<dbReference type="InterPro" id="IPR009056">
    <property type="entry name" value="Cyt_c-like_dom"/>
</dbReference>
<evidence type="ECO:0000313" key="30">
    <source>
        <dbReference type="Proteomes" id="UP000195573"/>
    </source>
</evidence>
<feature type="transmembrane region" description="Helical" evidence="24">
    <location>
        <begin position="45"/>
        <end position="69"/>
    </location>
</feature>
<dbReference type="GO" id="GO:0042773">
    <property type="term" value="P:ATP synthesis coupled electron transport"/>
    <property type="evidence" value="ECO:0007669"/>
    <property type="project" value="TreeGrafter"/>
</dbReference>
<dbReference type="GO" id="GO:0005886">
    <property type="term" value="C:plasma membrane"/>
    <property type="evidence" value="ECO:0007669"/>
    <property type="project" value="UniProtKB-SubCell"/>
</dbReference>
<evidence type="ECO:0000256" key="3">
    <source>
        <dbReference type="ARBA" id="ARBA00007866"/>
    </source>
</evidence>
<dbReference type="PROSITE" id="PS50857">
    <property type="entry name" value="COX2_CUA"/>
    <property type="match status" value="1"/>
</dbReference>
<evidence type="ECO:0000256" key="1">
    <source>
        <dbReference type="ARBA" id="ARBA00001926"/>
    </source>
</evidence>
<keyword evidence="30" id="KW-1185">Reference proteome</keyword>
<evidence type="ECO:0000313" key="29">
    <source>
        <dbReference type="EMBL" id="TYS61469.1"/>
    </source>
</evidence>
<reference evidence="29 31" key="2">
    <citation type="submission" date="2019-08" db="EMBL/GenBank/DDBJ databases">
        <title>Bacillus genomes from the desert of Cuatro Cienegas, Coahuila.</title>
        <authorList>
            <person name="Olmedo-Alvarez G."/>
        </authorList>
    </citation>
    <scope>NUCLEOTIDE SEQUENCE [LARGE SCALE GENOMIC DNA]</scope>
    <source>
        <strain evidence="29 31">CH88_3T</strain>
    </source>
</reference>
<dbReference type="PROSITE" id="PS50999">
    <property type="entry name" value="COX2_TM"/>
    <property type="match status" value="1"/>
</dbReference>
<evidence type="ECO:0000256" key="9">
    <source>
        <dbReference type="ARBA" id="ARBA00022660"/>
    </source>
</evidence>
<keyword evidence="17 23" id="KW-0186">Copper</keyword>
<dbReference type="KEGG" id="bhk:B4U37_09235"/>
<evidence type="ECO:0000256" key="12">
    <source>
        <dbReference type="ARBA" id="ARBA00022729"/>
    </source>
</evidence>
<evidence type="ECO:0000256" key="4">
    <source>
        <dbReference type="ARBA" id="ARBA00012949"/>
    </source>
</evidence>
<dbReference type="InterPro" id="IPR036257">
    <property type="entry name" value="Cyt_c_oxidase_su2_TM_sf"/>
</dbReference>
<dbReference type="SUPFAM" id="SSF46626">
    <property type="entry name" value="Cytochrome c"/>
    <property type="match status" value="1"/>
</dbReference>
<gene>
    <name evidence="29" type="primary">coxB</name>
    <name evidence="28" type="ORF">B4U37_09235</name>
    <name evidence="29" type="ORF">FZC74_04100</name>
</gene>
<dbReference type="PROSITE" id="PS00078">
    <property type="entry name" value="COX2"/>
    <property type="match status" value="1"/>
</dbReference>
<dbReference type="Gene3D" id="1.10.287.90">
    <property type="match status" value="1"/>
</dbReference>
<dbReference type="GO" id="GO:0004129">
    <property type="term" value="F:cytochrome-c oxidase activity"/>
    <property type="evidence" value="ECO:0007669"/>
    <property type="project" value="UniProtKB-EC"/>
</dbReference>
<dbReference type="Proteomes" id="UP000323393">
    <property type="component" value="Unassembled WGS sequence"/>
</dbReference>
<name>A0A1Y0CLQ1_9BACI</name>
<dbReference type="EMBL" id="CP020880">
    <property type="protein sequence ID" value="ART76211.1"/>
    <property type="molecule type" value="Genomic_DNA"/>
</dbReference>
<feature type="domain" description="Cytochrome oxidase subunit II transmembrane region profile" evidence="26">
    <location>
        <begin position="23"/>
        <end position="121"/>
    </location>
</feature>
<dbReference type="InterPro" id="IPR011759">
    <property type="entry name" value="Cyt_c_oxidase_su2_TM_dom"/>
</dbReference>
<dbReference type="InterPro" id="IPR002429">
    <property type="entry name" value="CcO_II-like_C"/>
</dbReference>
<dbReference type="InterPro" id="IPR008972">
    <property type="entry name" value="Cupredoxin"/>
</dbReference>
<dbReference type="PANTHER" id="PTHR22888:SF10">
    <property type="entry name" value="CYTOCHROME C OXIDASE SUBUNIT 2"/>
    <property type="match status" value="1"/>
</dbReference>
<dbReference type="SUPFAM" id="SSF81464">
    <property type="entry name" value="Cytochrome c oxidase subunit II-like, transmembrane region"/>
    <property type="match status" value="1"/>
</dbReference>
<feature type="transmembrane region" description="Helical" evidence="24">
    <location>
        <begin position="93"/>
        <end position="115"/>
    </location>
</feature>
<dbReference type="GO" id="GO:0016491">
    <property type="term" value="F:oxidoreductase activity"/>
    <property type="evidence" value="ECO:0007669"/>
    <property type="project" value="UniProtKB-KW"/>
</dbReference>
<evidence type="ECO:0000256" key="5">
    <source>
        <dbReference type="ARBA" id="ARBA00015946"/>
    </source>
</evidence>
<feature type="domain" description="Cytochrome oxidase subunit II copper A binding" evidence="25">
    <location>
        <begin position="128"/>
        <end position="246"/>
    </location>
</feature>
<evidence type="ECO:0000256" key="10">
    <source>
        <dbReference type="ARBA" id="ARBA00022692"/>
    </source>
</evidence>
<comment type="cofactor">
    <cofactor evidence="1">
        <name>heme c</name>
        <dbReference type="ChEBI" id="CHEBI:61717"/>
    </cofactor>
</comment>
<evidence type="ECO:0000313" key="28">
    <source>
        <dbReference type="EMBL" id="ART76211.1"/>
    </source>
</evidence>
<dbReference type="RefSeq" id="WP_088018009.1">
    <property type="nucleotide sequence ID" value="NZ_CP020880.1"/>
</dbReference>
<keyword evidence="8 21" id="KW-0349">Heme</keyword>
<keyword evidence="12" id="KW-0732">Signal</keyword>
<dbReference type="Pfam" id="PF02790">
    <property type="entry name" value="COX2_TM"/>
    <property type="match status" value="1"/>
</dbReference>
<keyword evidence="11 21" id="KW-0479">Metal-binding</keyword>
<keyword evidence="14 22" id="KW-0249">Electron transport</keyword>
<dbReference type="InterPro" id="IPR036909">
    <property type="entry name" value="Cyt_c-like_dom_sf"/>
</dbReference>
<organism evidence="29 31">
    <name type="scientific">Sutcliffiella horikoshii</name>
    <dbReference type="NCBI Taxonomy" id="79883"/>
    <lineage>
        <taxon>Bacteria</taxon>
        <taxon>Bacillati</taxon>
        <taxon>Bacillota</taxon>
        <taxon>Bacilli</taxon>
        <taxon>Bacillales</taxon>
        <taxon>Bacillaceae</taxon>
        <taxon>Sutcliffiella</taxon>
    </lineage>
</organism>
<evidence type="ECO:0000256" key="7">
    <source>
        <dbReference type="ARBA" id="ARBA00022475"/>
    </source>
</evidence>
<dbReference type="EMBL" id="VTEU01000001">
    <property type="protein sequence ID" value="TYS61469.1"/>
    <property type="molecule type" value="Genomic_DNA"/>
</dbReference>
<evidence type="ECO:0000256" key="13">
    <source>
        <dbReference type="ARBA" id="ARBA00022967"/>
    </source>
</evidence>
<reference evidence="28 30" key="1">
    <citation type="submission" date="2017-04" db="EMBL/GenBank/DDBJ databases">
        <title>Complete Genome Sequence of the Bacillus horikoshii 20a strain from Cuatro Cienegas, Coahuila, Mexico.</title>
        <authorList>
            <person name="Zarza E."/>
            <person name="Alcaraz L.D."/>
            <person name="Aguilar-Salinas B."/>
            <person name="Islas A."/>
            <person name="Olmedo-Alvarez G."/>
        </authorList>
    </citation>
    <scope>NUCLEOTIDE SEQUENCE [LARGE SCALE GENOMIC DNA]</scope>
    <source>
        <strain evidence="28 30">20a</strain>
    </source>
</reference>
<dbReference type="Proteomes" id="UP000195573">
    <property type="component" value="Chromosome"/>
</dbReference>
<keyword evidence="15 24" id="KW-1133">Transmembrane helix</keyword>
<keyword evidence="10 22" id="KW-0812">Transmembrane</keyword>
<dbReference type="Pfam" id="PF00116">
    <property type="entry name" value="COX2"/>
    <property type="match status" value="1"/>
</dbReference>
<evidence type="ECO:0000256" key="11">
    <source>
        <dbReference type="ARBA" id="ARBA00022723"/>
    </source>
</evidence>
<comment type="function">
    <text evidence="19 23">Subunits I and II form the functional core of the enzyme complex. Electrons originating in cytochrome c are transferred via heme a and Cu(A) to the binuclear center formed by heme a3 and Cu(B).</text>
</comment>
<evidence type="ECO:0000256" key="19">
    <source>
        <dbReference type="ARBA" id="ARBA00024688"/>
    </source>
</evidence>
<keyword evidence="18 24" id="KW-0472">Membrane</keyword>
<evidence type="ECO:0000256" key="2">
    <source>
        <dbReference type="ARBA" id="ARBA00004651"/>
    </source>
</evidence>
<evidence type="ECO:0000313" key="31">
    <source>
        <dbReference type="Proteomes" id="UP000323393"/>
    </source>
</evidence>
<evidence type="ECO:0000259" key="26">
    <source>
        <dbReference type="PROSITE" id="PS50999"/>
    </source>
</evidence>
<evidence type="ECO:0000256" key="6">
    <source>
        <dbReference type="ARBA" id="ARBA00022448"/>
    </source>
</evidence>
<evidence type="ECO:0000256" key="17">
    <source>
        <dbReference type="ARBA" id="ARBA00023008"/>
    </source>
</evidence>
<dbReference type="InterPro" id="IPR001505">
    <property type="entry name" value="Copper_CuA"/>
</dbReference>
<keyword evidence="6 22" id="KW-0813">Transport</keyword>
<protein>
    <recommendedName>
        <fullName evidence="5 23">Cytochrome c oxidase subunit 2</fullName>
        <ecNumber evidence="4 23">7.1.1.9</ecNumber>
    </recommendedName>
</protein>
<dbReference type="GO" id="GO:0005507">
    <property type="term" value="F:copper ion binding"/>
    <property type="evidence" value="ECO:0007669"/>
    <property type="project" value="InterPro"/>
</dbReference>
<dbReference type="SUPFAM" id="SSF49503">
    <property type="entry name" value="Cupredoxins"/>
    <property type="match status" value="1"/>
</dbReference>
<dbReference type="AlphaFoldDB" id="A0A1Y0CLQ1"/>